<organism evidence="4 5">
    <name type="scientific">Catenulispora yoronensis</name>
    <dbReference type="NCBI Taxonomy" id="450799"/>
    <lineage>
        <taxon>Bacteria</taxon>
        <taxon>Bacillati</taxon>
        <taxon>Actinomycetota</taxon>
        <taxon>Actinomycetes</taxon>
        <taxon>Catenulisporales</taxon>
        <taxon>Catenulisporaceae</taxon>
        <taxon>Catenulispora</taxon>
    </lineage>
</organism>
<dbReference type="PANTHER" id="PTHR42996:SF1">
    <property type="entry name" value="PHOSPHATE-BINDING PROTEIN PSTS"/>
    <property type="match status" value="1"/>
</dbReference>
<dbReference type="Proteomes" id="UP001500751">
    <property type="component" value="Unassembled WGS sequence"/>
</dbReference>
<dbReference type="EMBL" id="BAAAQN010000009">
    <property type="protein sequence ID" value="GAA2024018.1"/>
    <property type="molecule type" value="Genomic_DNA"/>
</dbReference>
<proteinExistence type="inferred from homology"/>
<evidence type="ECO:0000256" key="1">
    <source>
        <dbReference type="ARBA" id="ARBA00008725"/>
    </source>
</evidence>
<dbReference type="PANTHER" id="PTHR42996">
    <property type="entry name" value="PHOSPHATE-BINDING PROTEIN PSTS"/>
    <property type="match status" value="1"/>
</dbReference>
<evidence type="ECO:0000259" key="3">
    <source>
        <dbReference type="Pfam" id="PF12849"/>
    </source>
</evidence>
<feature type="domain" description="PBP" evidence="3">
    <location>
        <begin position="27"/>
        <end position="341"/>
    </location>
</feature>
<dbReference type="Gene3D" id="3.40.190.10">
    <property type="entry name" value="Periplasmic binding protein-like II"/>
    <property type="match status" value="2"/>
</dbReference>
<comment type="caution">
    <text evidence="4">The sequence shown here is derived from an EMBL/GenBank/DDBJ whole genome shotgun (WGS) entry which is preliminary data.</text>
</comment>
<dbReference type="SUPFAM" id="SSF53850">
    <property type="entry name" value="Periplasmic binding protein-like II"/>
    <property type="match status" value="1"/>
</dbReference>
<reference evidence="4 5" key="1">
    <citation type="journal article" date="2019" name="Int. J. Syst. Evol. Microbiol.">
        <title>The Global Catalogue of Microorganisms (GCM) 10K type strain sequencing project: providing services to taxonomists for standard genome sequencing and annotation.</title>
        <authorList>
            <consortium name="The Broad Institute Genomics Platform"/>
            <consortium name="The Broad Institute Genome Sequencing Center for Infectious Disease"/>
            <person name="Wu L."/>
            <person name="Ma J."/>
        </authorList>
    </citation>
    <scope>NUCLEOTIDE SEQUENCE [LARGE SCALE GENOMIC DNA]</scope>
    <source>
        <strain evidence="4 5">JCM 16014</strain>
    </source>
</reference>
<dbReference type="RefSeq" id="WP_344665440.1">
    <property type="nucleotide sequence ID" value="NZ_BAAAQN010000009.1"/>
</dbReference>
<protein>
    <recommendedName>
        <fullName evidence="3">PBP domain-containing protein</fullName>
    </recommendedName>
</protein>
<keyword evidence="5" id="KW-1185">Reference proteome</keyword>
<dbReference type="InterPro" id="IPR024370">
    <property type="entry name" value="PBP_domain"/>
</dbReference>
<feature type="chain" id="PRO_5046255580" description="PBP domain-containing protein" evidence="2">
    <location>
        <begin position="31"/>
        <end position="583"/>
    </location>
</feature>
<sequence length="583" mass="59870">MAPSLRRTAARFAAAAAIASSLVAAAPAQADVYVPIIGDGSSWAQNAINQWQADVAAAKNMTVNYPGNGSTVGRQSFALGTIDFAVSDLPYGLTDSGATDVPPTATHPFKYLPIVAGTTAFMYHLEVNGQRVTNLRMTQGTVAKIFTGGITYWDDPELVAENPQQPLPHQRLTPVVRSDGAGTTWQLTNWLATRFASQWDGYCRANGRPAPPCGATSFFPAGPGVVALNASIGVSGYVASASGNGSITYVEESYARNKGFPMVKLANDAGYYTAPSPQAAAVALSQSSVDPATGLVDPTGTYSGTDPRSYPLSSVSYAIVPTSTNEPFSANKGQTLGDFLTYGLCEGAQHLDLLGYAPLPANLTQYSLQGIPSIPGASTRGADPAQCAAPSTAILATAAQPSPCDRVGATCGGPPTRTAPQWYISTTIPPGMLAITVPTGSQVTLPSPTLNDTADLFQTTGRLAPLTITDNRAGNPGWTLSGQIADFSDGATHSVNGQNLGWNPVLIDHSAGQNPVPGPTVAPAHGVAPNDVGTLGLKSPQVLVSTGSGNGLGTTHVTADLSLNVPTTTVAGTYVADLVLTAI</sequence>
<comment type="similarity">
    <text evidence="1">Belongs to the PstS family.</text>
</comment>
<gene>
    <name evidence="4" type="ORF">GCM10009839_22200</name>
</gene>
<name>A0ABN2TWW9_9ACTN</name>
<accession>A0ABN2TWW9</accession>
<evidence type="ECO:0000256" key="2">
    <source>
        <dbReference type="SAM" id="SignalP"/>
    </source>
</evidence>
<evidence type="ECO:0000313" key="4">
    <source>
        <dbReference type="EMBL" id="GAA2024018.1"/>
    </source>
</evidence>
<feature type="signal peptide" evidence="2">
    <location>
        <begin position="1"/>
        <end position="30"/>
    </location>
</feature>
<keyword evidence="2" id="KW-0732">Signal</keyword>
<dbReference type="InterPro" id="IPR050962">
    <property type="entry name" value="Phosphate-bind_PstS"/>
</dbReference>
<dbReference type="Pfam" id="PF12849">
    <property type="entry name" value="PBP_like_2"/>
    <property type="match status" value="1"/>
</dbReference>
<evidence type="ECO:0000313" key="5">
    <source>
        <dbReference type="Proteomes" id="UP001500751"/>
    </source>
</evidence>